<name>A0A5N6YVE3_9EURO</name>
<dbReference type="PANTHER" id="PTHR22949">
    <property type="entry name" value="WHITE COLLAR 2 PROTEIN WC2"/>
    <property type="match status" value="1"/>
</dbReference>
<feature type="compositionally biased region" description="Polar residues" evidence="1">
    <location>
        <begin position="65"/>
        <end position="107"/>
    </location>
</feature>
<sequence length="649" mass="71523">MMATTTQMQRPYPPIYQTPQSGSPASVTSQPHEQHSRNLYSQSPQMPPQIYGYQPYSPINPPYAHTSSQHPLTSQSMILPHQTSSAPIPHTQAPTVSMATSPGTVAAQQQPTPPQRTMLNPPLPTGNSGPIPASSVHHQSSTIGASTSAAPGPIPATTPLVVRQDSNGVQWIAFEYSRDRVKMEYTIRCDVESVNVENLSQEFKTENCVYPRACCSKDQYRGNRLVYETECNAVGWGLAELNPALRGKRGLIQRAVDSWRNSNQDHRLRSRRVRRMAKMNRRGLPTQPPTHMATATPVAPGIPGAGLTAPGSRPTLGPLAMGPPQLHHHHAQPEGNASNEEVSGTADFANGTNRPPPPDSHLAPGHSPTETRTAQVFHGYSTFPPPASTPGGARGPSIPPLIRESGIAAFGRHPAVATSSKVEEVEDDDEEHNPNNDALFGVFPEGKRRKFILVDDNQRGCRVRVKVMLDQVDMNEIPDSYRMSNSVYPRTYFPVQMKNPPGRVVPGRRYIKDENEEDDEETPTVGRILVPAPSVDGDNEVAVPKLSRARRKKEVLLNDLGYRMSWSQSRVFAGRMLFLQRSLDAYRNKMRSTMLAAGQEPTSIPRHFETRAGKRRFLERRRRTTAPLGRASGANTYSASRRSAEEVEA</sequence>
<feature type="compositionally biased region" description="Polar residues" evidence="1">
    <location>
        <begin position="136"/>
        <end position="149"/>
    </location>
</feature>
<dbReference type="Proteomes" id="UP000327118">
    <property type="component" value="Unassembled WGS sequence"/>
</dbReference>
<organism evidence="3 4">
    <name type="scientific">Aspergillus coremiiformis</name>
    <dbReference type="NCBI Taxonomy" id="138285"/>
    <lineage>
        <taxon>Eukaryota</taxon>
        <taxon>Fungi</taxon>
        <taxon>Dikarya</taxon>
        <taxon>Ascomycota</taxon>
        <taxon>Pezizomycotina</taxon>
        <taxon>Eurotiomycetes</taxon>
        <taxon>Eurotiomycetidae</taxon>
        <taxon>Eurotiales</taxon>
        <taxon>Aspergillaceae</taxon>
        <taxon>Aspergillus</taxon>
        <taxon>Aspergillus subgen. Circumdati</taxon>
    </lineage>
</organism>
<keyword evidence="4" id="KW-1185">Reference proteome</keyword>
<proteinExistence type="predicted"/>
<feature type="domain" description="DUF8032" evidence="2">
    <location>
        <begin position="169"/>
        <end position="263"/>
    </location>
</feature>
<feature type="region of interest" description="Disordered" evidence="1">
    <location>
        <begin position="1"/>
        <end position="151"/>
    </location>
</feature>
<protein>
    <recommendedName>
        <fullName evidence="2">DUF8032 domain-containing protein</fullName>
    </recommendedName>
</protein>
<evidence type="ECO:0000313" key="3">
    <source>
        <dbReference type="EMBL" id="KAE8349078.1"/>
    </source>
</evidence>
<dbReference type="PANTHER" id="PTHR22949:SF0">
    <property type="entry name" value="RE27538P"/>
    <property type="match status" value="1"/>
</dbReference>
<dbReference type="Pfam" id="PF26087">
    <property type="entry name" value="DUF8032"/>
    <property type="match status" value="1"/>
</dbReference>
<dbReference type="OrthoDB" id="5599902at2759"/>
<reference evidence="4" key="1">
    <citation type="submission" date="2019-04" db="EMBL/GenBank/DDBJ databases">
        <title>Friends and foes A comparative genomics studyof 23 Aspergillus species from section Flavi.</title>
        <authorList>
            <consortium name="DOE Joint Genome Institute"/>
            <person name="Kjaerbolling I."/>
            <person name="Vesth T."/>
            <person name="Frisvad J.C."/>
            <person name="Nybo J.L."/>
            <person name="Theobald S."/>
            <person name="Kildgaard S."/>
            <person name="Isbrandt T."/>
            <person name="Kuo A."/>
            <person name="Sato A."/>
            <person name="Lyhne E.K."/>
            <person name="Kogle M.E."/>
            <person name="Wiebenga A."/>
            <person name="Kun R.S."/>
            <person name="Lubbers R.J."/>
            <person name="Makela M.R."/>
            <person name="Barry K."/>
            <person name="Chovatia M."/>
            <person name="Clum A."/>
            <person name="Daum C."/>
            <person name="Haridas S."/>
            <person name="He G."/>
            <person name="LaButti K."/>
            <person name="Lipzen A."/>
            <person name="Mondo S."/>
            <person name="Riley R."/>
            <person name="Salamov A."/>
            <person name="Simmons B.A."/>
            <person name="Magnuson J.K."/>
            <person name="Henrissat B."/>
            <person name="Mortensen U.H."/>
            <person name="Larsen T.O."/>
            <person name="Devries R.P."/>
            <person name="Grigoriev I.V."/>
            <person name="Machida M."/>
            <person name="Baker S.E."/>
            <person name="Andersen M.R."/>
        </authorList>
    </citation>
    <scope>NUCLEOTIDE SEQUENCE [LARGE SCALE GENOMIC DNA]</scope>
    <source>
        <strain evidence="4">CBS 553.77</strain>
    </source>
</reference>
<dbReference type="EMBL" id="ML739350">
    <property type="protein sequence ID" value="KAE8349078.1"/>
    <property type="molecule type" value="Genomic_DNA"/>
</dbReference>
<accession>A0A5N6YVE3</accession>
<feature type="compositionally biased region" description="Polar residues" evidence="1">
    <location>
        <begin position="17"/>
        <end position="44"/>
    </location>
</feature>
<evidence type="ECO:0000259" key="2">
    <source>
        <dbReference type="Pfam" id="PF26087"/>
    </source>
</evidence>
<evidence type="ECO:0000256" key="1">
    <source>
        <dbReference type="SAM" id="MobiDB-lite"/>
    </source>
</evidence>
<evidence type="ECO:0000313" key="4">
    <source>
        <dbReference type="Proteomes" id="UP000327118"/>
    </source>
</evidence>
<gene>
    <name evidence="3" type="ORF">BDV28DRAFT_69453</name>
</gene>
<dbReference type="InterPro" id="IPR058345">
    <property type="entry name" value="DUF8032"/>
</dbReference>
<feature type="region of interest" description="Disordered" evidence="1">
    <location>
        <begin position="263"/>
        <end position="401"/>
    </location>
</feature>
<dbReference type="AlphaFoldDB" id="A0A5N6YVE3"/>
<feature type="region of interest" description="Disordered" evidence="1">
    <location>
        <begin position="612"/>
        <end position="649"/>
    </location>
</feature>
<feature type="compositionally biased region" description="Basic residues" evidence="1">
    <location>
        <begin position="613"/>
        <end position="624"/>
    </location>
</feature>
<feature type="compositionally biased region" description="Basic residues" evidence="1">
    <location>
        <begin position="268"/>
        <end position="281"/>
    </location>
</feature>